<dbReference type="GO" id="GO:0010181">
    <property type="term" value="F:FMN binding"/>
    <property type="evidence" value="ECO:0007669"/>
    <property type="project" value="InterPro"/>
</dbReference>
<dbReference type="Pfam" id="PF01613">
    <property type="entry name" value="Flavin_Reduct"/>
    <property type="match status" value="1"/>
</dbReference>
<dbReference type="Proteomes" id="UP000635245">
    <property type="component" value="Unassembled WGS sequence"/>
</dbReference>
<dbReference type="Gene3D" id="2.30.110.10">
    <property type="entry name" value="Electron Transport, Fmn-binding Protein, Chain A"/>
    <property type="match status" value="1"/>
</dbReference>
<dbReference type="EMBL" id="JAENJH010000001">
    <property type="protein sequence ID" value="MBK1783881.1"/>
    <property type="molecule type" value="Genomic_DNA"/>
</dbReference>
<dbReference type="PANTHER" id="PTHR33798">
    <property type="entry name" value="FLAVOPROTEIN OXYGENASE"/>
    <property type="match status" value="1"/>
</dbReference>
<evidence type="ECO:0000256" key="1">
    <source>
        <dbReference type="ARBA" id="ARBA00001917"/>
    </source>
</evidence>
<comment type="cofactor">
    <cofactor evidence="1">
        <name>FMN</name>
        <dbReference type="ChEBI" id="CHEBI:58210"/>
    </cofactor>
</comment>
<dbReference type="PANTHER" id="PTHR33798:SF5">
    <property type="entry name" value="FLAVIN REDUCTASE LIKE DOMAIN-CONTAINING PROTEIN"/>
    <property type="match status" value="1"/>
</dbReference>
<protein>
    <submittedName>
        <fullName evidence="6">Flavin reductase family protein</fullName>
    </submittedName>
</protein>
<evidence type="ECO:0000313" key="6">
    <source>
        <dbReference type="EMBL" id="MBK1783881.1"/>
    </source>
</evidence>
<keyword evidence="7" id="KW-1185">Reference proteome</keyword>
<sequence length="209" mass="21865">MSEHVAIDAATLDAGTAYRLLTGVVVPRPIAWITSMDASGGLNLAPFSAFTMVANDPPMVGVNIGLRAGERKDTARNIAHSGEYVVNIPSWGLRQQVHESGRAWEPDLDEAELLGLSTVPSDVVGPPRLACAPVSMECRLSKVVVFGRAGAEFTVGEVVRFHVRADLLTDGKIDTVELDPAARLAGPNYGRLGSVDALAPIAGVGGAQA</sequence>
<evidence type="ECO:0000256" key="2">
    <source>
        <dbReference type="ARBA" id="ARBA00022630"/>
    </source>
</evidence>
<comment type="similarity">
    <text evidence="4">Belongs to the flavoredoxin family.</text>
</comment>
<dbReference type="InterPro" id="IPR002563">
    <property type="entry name" value="Flavin_Rdtase-like_dom"/>
</dbReference>
<organism evidence="6 7">
    <name type="scientific">Prauserella cavernicola</name>
    <dbReference type="NCBI Taxonomy" id="2800127"/>
    <lineage>
        <taxon>Bacteria</taxon>
        <taxon>Bacillati</taxon>
        <taxon>Actinomycetota</taxon>
        <taxon>Actinomycetes</taxon>
        <taxon>Pseudonocardiales</taxon>
        <taxon>Pseudonocardiaceae</taxon>
        <taxon>Prauserella</taxon>
    </lineage>
</organism>
<dbReference type="InterPro" id="IPR012349">
    <property type="entry name" value="Split_barrel_FMN-bd"/>
</dbReference>
<proteinExistence type="inferred from homology"/>
<evidence type="ECO:0000259" key="5">
    <source>
        <dbReference type="SMART" id="SM00903"/>
    </source>
</evidence>
<evidence type="ECO:0000313" key="7">
    <source>
        <dbReference type="Proteomes" id="UP000635245"/>
    </source>
</evidence>
<accession>A0A934V1T6</accession>
<dbReference type="SMART" id="SM00903">
    <property type="entry name" value="Flavin_Reduct"/>
    <property type="match status" value="1"/>
</dbReference>
<dbReference type="GO" id="GO:0016646">
    <property type="term" value="F:oxidoreductase activity, acting on the CH-NH group of donors, NAD or NADP as acceptor"/>
    <property type="evidence" value="ECO:0007669"/>
    <property type="project" value="UniProtKB-ARBA"/>
</dbReference>
<reference evidence="6" key="1">
    <citation type="submission" date="2020-12" db="EMBL/GenBank/DDBJ databases">
        <title>Prauserella sp. ASG 168, a novel actinomycete isolated from cave rock.</title>
        <authorList>
            <person name="Suriyachadkun C."/>
        </authorList>
    </citation>
    <scope>NUCLEOTIDE SEQUENCE</scope>
    <source>
        <strain evidence="6">ASG 168</strain>
    </source>
</reference>
<keyword evidence="3" id="KW-0288">FMN</keyword>
<evidence type="ECO:0000256" key="3">
    <source>
        <dbReference type="ARBA" id="ARBA00022643"/>
    </source>
</evidence>
<evidence type="ECO:0000256" key="4">
    <source>
        <dbReference type="ARBA" id="ARBA00038054"/>
    </source>
</evidence>
<keyword evidence="2" id="KW-0285">Flavoprotein</keyword>
<feature type="domain" description="Flavin reductase like" evidence="5">
    <location>
        <begin position="23"/>
        <end position="175"/>
    </location>
</feature>
<dbReference type="SUPFAM" id="SSF50475">
    <property type="entry name" value="FMN-binding split barrel"/>
    <property type="match status" value="1"/>
</dbReference>
<dbReference type="RefSeq" id="WP_200315504.1">
    <property type="nucleotide sequence ID" value="NZ_JAENJH010000001.1"/>
</dbReference>
<dbReference type="AlphaFoldDB" id="A0A934V1T6"/>
<name>A0A934V1T6_9PSEU</name>
<gene>
    <name evidence="6" type="ORF">JHE00_06020</name>
</gene>
<comment type="caution">
    <text evidence="6">The sequence shown here is derived from an EMBL/GenBank/DDBJ whole genome shotgun (WGS) entry which is preliminary data.</text>
</comment>